<evidence type="ECO:0000259" key="4">
    <source>
        <dbReference type="PROSITE" id="PS50994"/>
    </source>
</evidence>
<dbReference type="GO" id="GO:0015074">
    <property type="term" value="P:DNA integration"/>
    <property type="evidence" value="ECO:0007669"/>
    <property type="project" value="InterPro"/>
</dbReference>
<dbReference type="InterPro" id="IPR036397">
    <property type="entry name" value="RNaseH_sf"/>
</dbReference>
<gene>
    <name evidence="5" type="ORF">Tci_035023</name>
</gene>
<dbReference type="InterPro" id="IPR013103">
    <property type="entry name" value="RVT_2"/>
</dbReference>
<evidence type="ECO:0000256" key="1">
    <source>
        <dbReference type="ARBA" id="ARBA00022723"/>
    </source>
</evidence>
<dbReference type="GO" id="GO:0016787">
    <property type="term" value="F:hydrolase activity"/>
    <property type="evidence" value="ECO:0007669"/>
    <property type="project" value="UniProtKB-KW"/>
</dbReference>
<dbReference type="InterPro" id="IPR039537">
    <property type="entry name" value="Retrotran_Ty1/copia-like"/>
</dbReference>
<dbReference type="Pfam" id="PF25597">
    <property type="entry name" value="SH3_retrovirus"/>
    <property type="match status" value="2"/>
</dbReference>
<protein>
    <recommendedName>
        <fullName evidence="4">Integrase catalytic domain-containing protein</fullName>
    </recommendedName>
</protein>
<feature type="region of interest" description="Disordered" evidence="3">
    <location>
        <begin position="1988"/>
        <end position="2008"/>
    </location>
</feature>
<dbReference type="GO" id="GO:0003676">
    <property type="term" value="F:nucleic acid binding"/>
    <property type="evidence" value="ECO:0007669"/>
    <property type="project" value="InterPro"/>
</dbReference>
<reference evidence="5" key="1">
    <citation type="journal article" date="2019" name="Sci. Rep.">
        <title>Draft genome of Tanacetum cinerariifolium, the natural source of mosquito coil.</title>
        <authorList>
            <person name="Yamashiro T."/>
            <person name="Shiraishi A."/>
            <person name="Satake H."/>
            <person name="Nakayama K."/>
        </authorList>
    </citation>
    <scope>NUCLEOTIDE SEQUENCE</scope>
</reference>
<dbReference type="InterPro" id="IPR001584">
    <property type="entry name" value="Integrase_cat-core"/>
</dbReference>
<comment type="caution">
    <text evidence="5">The sequence shown here is derived from an EMBL/GenBank/DDBJ whole genome shotgun (WGS) entry which is preliminary data.</text>
</comment>
<keyword evidence="2" id="KW-0378">Hydrolase</keyword>
<name>A0A6L2LSE2_TANCI</name>
<dbReference type="PANTHER" id="PTHR42648:SF32">
    <property type="entry name" value="RIBONUCLEASE H-LIKE DOMAIN, GAG-PRE-INTEGRASE DOMAIN PROTEIN-RELATED"/>
    <property type="match status" value="1"/>
</dbReference>
<dbReference type="InterPro" id="IPR025724">
    <property type="entry name" value="GAG-pre-integrase_dom"/>
</dbReference>
<accession>A0A6L2LSE2</accession>
<dbReference type="Gene3D" id="3.30.420.10">
    <property type="entry name" value="Ribonuclease H-like superfamily/Ribonuclease H"/>
    <property type="match status" value="2"/>
</dbReference>
<dbReference type="GO" id="GO:0046872">
    <property type="term" value="F:metal ion binding"/>
    <property type="evidence" value="ECO:0007669"/>
    <property type="project" value="UniProtKB-KW"/>
</dbReference>
<dbReference type="InterPro" id="IPR012337">
    <property type="entry name" value="RNaseH-like_sf"/>
</dbReference>
<organism evidence="5">
    <name type="scientific">Tanacetum cinerariifolium</name>
    <name type="common">Dalmatian daisy</name>
    <name type="synonym">Chrysanthemum cinerariifolium</name>
    <dbReference type="NCBI Taxonomy" id="118510"/>
    <lineage>
        <taxon>Eukaryota</taxon>
        <taxon>Viridiplantae</taxon>
        <taxon>Streptophyta</taxon>
        <taxon>Embryophyta</taxon>
        <taxon>Tracheophyta</taxon>
        <taxon>Spermatophyta</taxon>
        <taxon>Magnoliopsida</taxon>
        <taxon>eudicotyledons</taxon>
        <taxon>Gunneridae</taxon>
        <taxon>Pentapetalae</taxon>
        <taxon>asterids</taxon>
        <taxon>campanulids</taxon>
        <taxon>Asterales</taxon>
        <taxon>Asteraceae</taxon>
        <taxon>Asteroideae</taxon>
        <taxon>Anthemideae</taxon>
        <taxon>Anthemidinae</taxon>
        <taxon>Tanacetum</taxon>
    </lineage>
</organism>
<feature type="domain" description="Integrase catalytic" evidence="4">
    <location>
        <begin position="421"/>
        <end position="574"/>
    </location>
</feature>
<feature type="domain" description="Integrase catalytic" evidence="4">
    <location>
        <begin position="1030"/>
        <end position="1196"/>
    </location>
</feature>
<evidence type="ECO:0000256" key="2">
    <source>
        <dbReference type="ARBA" id="ARBA00022801"/>
    </source>
</evidence>
<dbReference type="PANTHER" id="PTHR42648">
    <property type="entry name" value="TRANSPOSASE, PUTATIVE-RELATED"/>
    <property type="match status" value="1"/>
</dbReference>
<keyword evidence="1" id="KW-0479">Metal-binding</keyword>
<dbReference type="EMBL" id="BKCJ010004780">
    <property type="protein sequence ID" value="GEU63045.1"/>
    <property type="molecule type" value="Genomic_DNA"/>
</dbReference>
<evidence type="ECO:0000256" key="3">
    <source>
        <dbReference type="SAM" id="MobiDB-lite"/>
    </source>
</evidence>
<dbReference type="InterPro" id="IPR057670">
    <property type="entry name" value="SH3_retrovirus"/>
</dbReference>
<proteinExistence type="predicted"/>
<dbReference type="SUPFAM" id="SSF53098">
    <property type="entry name" value="Ribonuclease H-like"/>
    <property type="match status" value="2"/>
</dbReference>
<evidence type="ECO:0000313" key="5">
    <source>
        <dbReference type="EMBL" id="GEU63045.1"/>
    </source>
</evidence>
<dbReference type="PROSITE" id="PS50994">
    <property type="entry name" value="INTEGRASE"/>
    <property type="match status" value="2"/>
</dbReference>
<feature type="region of interest" description="Disordered" evidence="3">
    <location>
        <begin position="662"/>
        <end position="690"/>
    </location>
</feature>
<dbReference type="Pfam" id="PF13976">
    <property type="entry name" value="gag_pre-integrs"/>
    <property type="match status" value="1"/>
</dbReference>
<dbReference type="Pfam" id="PF07727">
    <property type="entry name" value="RVT_2"/>
    <property type="match status" value="1"/>
</dbReference>
<dbReference type="CDD" id="cd09272">
    <property type="entry name" value="RNase_HI_RT_Ty1"/>
    <property type="match status" value="1"/>
</dbReference>
<dbReference type="Pfam" id="PF00665">
    <property type="entry name" value="rve"/>
    <property type="match status" value="1"/>
</dbReference>
<dbReference type="Pfam" id="PF14223">
    <property type="entry name" value="Retrotran_gag_2"/>
    <property type="match status" value="1"/>
</dbReference>
<sequence length="2499" mass="284166">MQPQVQQVKELLQKEELLQLLLKTCKKRRNDVKARTTLLLGLPDGHQLRFSKYKTAQELWAAILNTFGGNEATKKTKKNLLKQQYSNFKAEGSETLEQTFNRLQVIVSQLEFMDIEIKQDELNQKFLTSLAPEWLIHIIFSRNGEVNTASIPTASTQVSPTGPNVATASISLDTTYAYIASQSNGFMANEEENHALVADEEAPTKFSLMAKSSYDNEVFDNSLYSKACKKNIDSLNSKITNLSDKLCDSETMLYHYKLGLSQVEARLVEFKSQEIKFYSKLTGFQSVSKDLDNLLGSQRNDKNKEGLGYSDVPPHFSQVYSLPKKDMSWTGLPEFADDTITDYSRSSPGIESNSDDLQNRNPSVTTTGASFSTILSKPAINFVKSADRPTETKTDKVETSKKPAVKYAEMYRKTSKRSNVRDYKPFKGGYVSFDQGGCKITGKGTIKTDKLEFENVYFMKDLKFTWTFFLKTKDETSGILRNFIIEIENLKYLKVKIIRCDNGGEFRNKEMNDFSSRKGIKREFSNAKTPQQNGVAERRNKTLIEAARTMLANAKLPVTFWVEAVSTACYVQNRVLGSFNAKGDEGYFIGYSMSSKAFMVFNNRTKRVEENLHVDFLENKAIEKGAGPNWLFVIDSLTNSRNYVPMVVAGLPEFADDTITDYSRSSPGIESNSDDLQNRNPSVTETGASSSTILSKPAINFVKSADRPIETKIDKVETSKKPAIKYAEMYRKTSKRSNVRGNQRNWNNMKSQQLGKNFLMKNKACYNCGCFDHLSYDYGKWVDHGKSWEKNNYTYKSRSLITIFHKTGRPSMRTNIPNLNVVQPKRIYFSKPAHLCVGRKFPIGNTKFSTADLGNKGKAVKASACWIWKPRQNSTNKGPNSYCISVMFKKYTYIDTQDYKPFNGGYVSFGQGGCKITGKGTIKTDKLEFENVYFVKDLKTPRQHNMYLIDLNNVVPHKDLTCLVAKASADECMLWHRRLGHLNIKTMNRMVRHKLVRGLPFKCFDNDHTCVACLKGKQHKASCKTKLVNSVTKPLHTLHIDLFGHTSVSSLNHKWYCLVVTDDFSRFTWTFFLKTKDETSGILRNFITEIENLKDLKVKIIRCDNGGEFRNKEMNDFSSRKGIKREFSNAKTPQQNGVVERRNKTLIEAARTMLANAKLPVTFWVEAVSTVCYVQNWVLVNKSQNKTPYELFNGRTPAIGFLKPFGCHIMILNTLDHLGKFDAKGDEGYFIGYSMSNKAFMVFNKRTKRVEENLHVDFLENKAIEKGVGPNWLFVIDSLTNSMNYVPMVVTDDSLQLSSDTRLISKRVTSQNDTPSLDNILTLTNKFEDILGVTTNSDESNGVEANLGNMENNISSSPTPTLRIHKDHPKSQIIGPMDTPVQTRTKSKEMKEQSFIATIHQKTDLALLQFCLFSCFLSQEEPKKISDTLKDPSWVEAMQEELLQFKIQNVLSLVDCSKGVRPIGTKWVLKNKKDDRGIVIRNKAMLVGQGHTQEEWIDYDEIFAPVAKIKAIRHFLAYASFMGFTVYQMDVKSAFLYEEGWYFLSQNKYVSDILKKFGYSDVRSANTPMDKENPWGKDGTGKDVDLYLYRFMIGYLMYLAASRPDIMIAVCACARHQVTPKECYMHAVKRIFRYLKSHSKLGIWYPKDSPFDLVAYSDSDYGGATQDRKSTIRGCQFLGRRLISWKCKKQTIVATSTTKAEYVAAASGCRQVQSGGATQNQLLDYGHHFIRDCFEKKLISVDHIHTYDNVADLLTKPFDAGRFQYLVVEHAMRGSVSGNYIIYTAITDPTGLAFCDYHNMIAILEKYEHNIDFHQIVDFVKASHLRRNLKLRDEEGISSLLDAELFENLTLMGYNILPNQKFSFQKGQFSHQWKYLIHTIMQCLSPKSIGFNEFSSNIATALVYLATNRVYNFSKMIFDGMVQNVNKKVSKFLMYPRQYTRRDMIAQSSALPPVADEPASPIGDDSQVEAFPTNSGLEAKQDRINISKTSTLPSDSTPRVTSLTADEGSMQQQLNKLTDLCTRLQRTQPEMASKFAAQDLEISELKARVKLLEDKDGGGIAQSREDAPIKGRILDEGEEAAVERSTKRGSDDTEEMATVLTSLDAASILTNGVFVSISPVTKVSVAEVPTGIGSIPTASPPGTGGVPSDSGVVPTASPIFTTATVATPYTRRKGKEKIVESDTPKKKKLQEQMDVQMARQLEEEMERDAQRMNEQIARDAKITRIHAEEELQIMIDGLDMNNETVAKYLQEYHQFAVELPIEERIELISNLVKYQEYYAKVLNTRLNKESPSQRSNKESFISVPRSHDGWKTKHFKGMTLEEIKEKFDLIWKQIQDFIPICSKEESERFKRKGLRLKQDSAKKVKTSEEVLEEDLKDMMQLVPVEEVYVEALQHFDREDLNQLWVLVKENLNIRQAANDKEKELWVELKSLFEPDVEDQLWTHIQALIRDQVEYRLNDSCGVHHVLSKDQEIFMLVEKDYPLRKGLAIVMISKKLHVEN</sequence>